<feature type="compositionally biased region" description="Acidic residues" evidence="1">
    <location>
        <begin position="225"/>
        <end position="236"/>
    </location>
</feature>
<keyword evidence="2" id="KW-0732">Signal</keyword>
<feature type="signal peptide" evidence="2">
    <location>
        <begin position="1"/>
        <end position="15"/>
    </location>
</feature>
<gene>
    <name evidence="3" type="ORF">HAND1043_LOCUS14141</name>
</gene>
<organism evidence="3">
    <name type="scientific">Hemiselmis andersenii</name>
    <name type="common">Cryptophyte alga</name>
    <dbReference type="NCBI Taxonomy" id="464988"/>
    <lineage>
        <taxon>Eukaryota</taxon>
        <taxon>Cryptophyceae</taxon>
        <taxon>Cryptomonadales</taxon>
        <taxon>Hemiselmidaceae</taxon>
        <taxon>Hemiselmis</taxon>
    </lineage>
</organism>
<evidence type="ECO:0000256" key="2">
    <source>
        <dbReference type="SAM" id="SignalP"/>
    </source>
</evidence>
<dbReference type="AlphaFoldDB" id="A0A6U4Q2X6"/>
<feature type="region of interest" description="Disordered" evidence="1">
    <location>
        <begin position="195"/>
        <end position="236"/>
    </location>
</feature>
<reference evidence="3" key="1">
    <citation type="submission" date="2021-01" db="EMBL/GenBank/DDBJ databases">
        <authorList>
            <person name="Corre E."/>
            <person name="Pelletier E."/>
            <person name="Niang G."/>
            <person name="Scheremetjew M."/>
            <person name="Finn R."/>
            <person name="Kale V."/>
            <person name="Holt S."/>
            <person name="Cochrane G."/>
            <person name="Meng A."/>
            <person name="Brown T."/>
            <person name="Cohen L."/>
        </authorList>
    </citation>
    <scope>NUCLEOTIDE SEQUENCE</scope>
    <source>
        <strain evidence="3">CCMP441</strain>
    </source>
</reference>
<evidence type="ECO:0000313" key="3">
    <source>
        <dbReference type="EMBL" id="CAD8747644.1"/>
    </source>
</evidence>
<sequence>MRILLIIALVQGSLAFSPPISAALHRGGAALGGRAPMLAAPYQAHPAQGLRIRAGRQGVTEGQGGMWALRMGIKAVEHFEGGFQLSDEVQAALTEHLTSDKMDLTVEKQAHAAAAEFTGKLFQPVPYSVQTPHGMPADFEQYFLNPDYAIINVPPQIMFEAKCFKPSRLCAVYALKGVDPVHREAILSQKEAVSRRGVAPAPPRGGSPWAGMGGAMADASRMDPVDDDADLDSMVV</sequence>
<dbReference type="EMBL" id="HBFK01022862">
    <property type="protein sequence ID" value="CAD8747644.1"/>
    <property type="molecule type" value="Transcribed_RNA"/>
</dbReference>
<accession>A0A6U4Q2X6</accession>
<proteinExistence type="predicted"/>
<feature type="chain" id="PRO_5030160398" evidence="2">
    <location>
        <begin position="16"/>
        <end position="236"/>
    </location>
</feature>
<protein>
    <submittedName>
        <fullName evidence="3">Uncharacterized protein</fullName>
    </submittedName>
</protein>
<name>A0A6U4Q2X6_HEMAN</name>
<evidence type="ECO:0000256" key="1">
    <source>
        <dbReference type="SAM" id="MobiDB-lite"/>
    </source>
</evidence>